<dbReference type="EMBL" id="LR797209">
    <property type="protein sequence ID" value="CAB4194271.1"/>
    <property type="molecule type" value="Genomic_DNA"/>
</dbReference>
<protein>
    <submittedName>
        <fullName evidence="1">Uncharacterized protein</fullName>
    </submittedName>
</protein>
<organism evidence="1">
    <name type="scientific">uncultured Caudovirales phage</name>
    <dbReference type="NCBI Taxonomy" id="2100421"/>
    <lineage>
        <taxon>Viruses</taxon>
        <taxon>Duplodnaviria</taxon>
        <taxon>Heunggongvirae</taxon>
        <taxon>Uroviricota</taxon>
        <taxon>Caudoviricetes</taxon>
        <taxon>Peduoviridae</taxon>
        <taxon>Maltschvirus</taxon>
        <taxon>Maltschvirus maltsch</taxon>
    </lineage>
</organism>
<sequence>MSAYVESGAIIIAAGISGIAAVKAAKAAKNTKNVSNGFAAAVLDSLGRIETRLNNHIDHHNDTP</sequence>
<evidence type="ECO:0000313" key="1">
    <source>
        <dbReference type="EMBL" id="CAB4194271.1"/>
    </source>
</evidence>
<accession>A0A6J5RKW1</accession>
<gene>
    <name evidence="1" type="ORF">UFOVP1261_23</name>
</gene>
<proteinExistence type="predicted"/>
<name>A0A6J5RKW1_9CAUD</name>
<reference evidence="1" key="1">
    <citation type="submission" date="2020-05" db="EMBL/GenBank/DDBJ databases">
        <authorList>
            <person name="Chiriac C."/>
            <person name="Salcher M."/>
            <person name="Ghai R."/>
            <person name="Kavagutti S V."/>
        </authorList>
    </citation>
    <scope>NUCLEOTIDE SEQUENCE</scope>
</reference>